<sequence>MGVGPPRSVRPAVFGSCKNQLRESRNPAPPAVRMGRRRRHPDQWDTYWGHYGSSSDSATRDHLRGLKIPLKQGEAISGSTSKVLEKARLTASNSVDQKRGPRGDNGPASE</sequence>
<organism evidence="2 3">
    <name type="scientific">Tripterygium wilfordii</name>
    <name type="common">Thunder God vine</name>
    <dbReference type="NCBI Taxonomy" id="458696"/>
    <lineage>
        <taxon>Eukaryota</taxon>
        <taxon>Viridiplantae</taxon>
        <taxon>Streptophyta</taxon>
        <taxon>Embryophyta</taxon>
        <taxon>Tracheophyta</taxon>
        <taxon>Spermatophyta</taxon>
        <taxon>Magnoliopsida</taxon>
        <taxon>eudicotyledons</taxon>
        <taxon>Gunneridae</taxon>
        <taxon>Pentapetalae</taxon>
        <taxon>rosids</taxon>
        <taxon>fabids</taxon>
        <taxon>Celastrales</taxon>
        <taxon>Celastraceae</taxon>
        <taxon>Tripterygium</taxon>
    </lineage>
</organism>
<name>A0A7J7CHY7_TRIWF</name>
<feature type="region of interest" description="Disordered" evidence="1">
    <location>
        <begin position="78"/>
        <end position="110"/>
    </location>
</feature>
<dbReference type="InParanoid" id="A0A7J7CHY7"/>
<evidence type="ECO:0000256" key="1">
    <source>
        <dbReference type="SAM" id="MobiDB-lite"/>
    </source>
</evidence>
<feature type="region of interest" description="Disordered" evidence="1">
    <location>
        <begin position="1"/>
        <end position="44"/>
    </location>
</feature>
<accession>A0A7J7CHY7</accession>
<dbReference type="EMBL" id="JAAARO010000016">
    <property type="protein sequence ID" value="KAF5733683.1"/>
    <property type="molecule type" value="Genomic_DNA"/>
</dbReference>
<proteinExistence type="predicted"/>
<reference evidence="2 3" key="1">
    <citation type="journal article" date="2020" name="Nat. Commun.">
        <title>Genome of Tripterygium wilfordii and identification of cytochrome P450 involved in triptolide biosynthesis.</title>
        <authorList>
            <person name="Tu L."/>
            <person name="Su P."/>
            <person name="Zhang Z."/>
            <person name="Gao L."/>
            <person name="Wang J."/>
            <person name="Hu T."/>
            <person name="Zhou J."/>
            <person name="Zhang Y."/>
            <person name="Zhao Y."/>
            <person name="Liu Y."/>
            <person name="Song Y."/>
            <person name="Tong Y."/>
            <person name="Lu Y."/>
            <person name="Yang J."/>
            <person name="Xu C."/>
            <person name="Jia M."/>
            <person name="Peters R.J."/>
            <person name="Huang L."/>
            <person name="Gao W."/>
        </authorList>
    </citation>
    <scope>NUCLEOTIDE SEQUENCE [LARGE SCALE GENOMIC DNA]</scope>
    <source>
        <strain evidence="3">cv. XIE 37</strain>
        <tissue evidence="2">Leaf</tissue>
    </source>
</reference>
<comment type="caution">
    <text evidence="2">The sequence shown here is derived from an EMBL/GenBank/DDBJ whole genome shotgun (WGS) entry which is preliminary data.</text>
</comment>
<protein>
    <submittedName>
        <fullName evidence="2">Uncharacterized protein</fullName>
    </submittedName>
</protein>
<evidence type="ECO:0000313" key="2">
    <source>
        <dbReference type="EMBL" id="KAF5733683.1"/>
    </source>
</evidence>
<evidence type="ECO:0000313" key="3">
    <source>
        <dbReference type="Proteomes" id="UP000593562"/>
    </source>
</evidence>
<dbReference type="AlphaFoldDB" id="A0A7J7CHY7"/>
<gene>
    <name evidence="2" type="ORF">HS088_TW16G00123</name>
</gene>
<dbReference type="Proteomes" id="UP000593562">
    <property type="component" value="Unassembled WGS sequence"/>
</dbReference>
<keyword evidence="3" id="KW-1185">Reference proteome</keyword>